<name>A0ABM7ZYV4_STRNI</name>
<feature type="region of interest" description="Disordered" evidence="2">
    <location>
        <begin position="1233"/>
        <end position="1252"/>
    </location>
</feature>
<protein>
    <recommendedName>
        <fullName evidence="3">Teneurin-like YD-shell domain-containing protein</fullName>
    </recommendedName>
</protein>
<dbReference type="PANTHER" id="PTHR32305">
    <property type="match status" value="1"/>
</dbReference>
<dbReference type="InterPro" id="IPR022385">
    <property type="entry name" value="Rhs_assc_core"/>
</dbReference>
<feature type="compositionally biased region" description="Polar residues" evidence="2">
    <location>
        <begin position="334"/>
        <end position="346"/>
    </location>
</feature>
<dbReference type="Proteomes" id="UP001059597">
    <property type="component" value="Chromosome"/>
</dbReference>
<gene>
    <name evidence="4" type="ORF">HEK616_50320</name>
</gene>
<evidence type="ECO:0000313" key="4">
    <source>
        <dbReference type="EMBL" id="BDM71545.1"/>
    </source>
</evidence>
<feature type="region of interest" description="Disordered" evidence="2">
    <location>
        <begin position="1519"/>
        <end position="1566"/>
    </location>
</feature>
<feature type="region of interest" description="Disordered" evidence="2">
    <location>
        <begin position="955"/>
        <end position="996"/>
    </location>
</feature>
<evidence type="ECO:0000256" key="1">
    <source>
        <dbReference type="ARBA" id="ARBA00022737"/>
    </source>
</evidence>
<feature type="compositionally biased region" description="Basic and acidic residues" evidence="2">
    <location>
        <begin position="1540"/>
        <end position="1550"/>
    </location>
</feature>
<proteinExistence type="predicted"/>
<accession>A0ABM7ZYV4</accession>
<dbReference type="Gene3D" id="2.180.10.10">
    <property type="entry name" value="RHS repeat-associated core"/>
    <property type="match status" value="2"/>
</dbReference>
<evidence type="ECO:0000256" key="2">
    <source>
        <dbReference type="SAM" id="MobiDB-lite"/>
    </source>
</evidence>
<feature type="compositionally biased region" description="Basic and acidic residues" evidence="2">
    <location>
        <begin position="308"/>
        <end position="332"/>
    </location>
</feature>
<feature type="compositionally biased region" description="Polar residues" evidence="2">
    <location>
        <begin position="1524"/>
        <end position="1539"/>
    </location>
</feature>
<dbReference type="InterPro" id="IPR050708">
    <property type="entry name" value="T6SS_VgrG/RHS"/>
</dbReference>
<dbReference type="Pfam" id="PF05593">
    <property type="entry name" value="RHS_repeat"/>
    <property type="match status" value="2"/>
</dbReference>
<dbReference type="PANTHER" id="PTHR32305:SF17">
    <property type="entry name" value="TRNA NUCLEASE WAPA"/>
    <property type="match status" value="1"/>
</dbReference>
<feature type="compositionally biased region" description="Low complexity" evidence="2">
    <location>
        <begin position="955"/>
        <end position="983"/>
    </location>
</feature>
<organism evidence="4 5">
    <name type="scientific">Streptomyces nigrescens</name>
    <dbReference type="NCBI Taxonomy" id="1920"/>
    <lineage>
        <taxon>Bacteria</taxon>
        <taxon>Bacillati</taxon>
        <taxon>Actinomycetota</taxon>
        <taxon>Actinomycetes</taxon>
        <taxon>Kitasatosporales</taxon>
        <taxon>Streptomycetaceae</taxon>
        <taxon>Streptomyces</taxon>
    </lineage>
</organism>
<dbReference type="EMBL" id="AP026073">
    <property type="protein sequence ID" value="BDM71545.1"/>
    <property type="molecule type" value="Genomic_DNA"/>
</dbReference>
<dbReference type="InterPro" id="IPR006530">
    <property type="entry name" value="YD"/>
</dbReference>
<dbReference type="NCBIfam" id="TIGR01643">
    <property type="entry name" value="YD_repeat_2x"/>
    <property type="match status" value="4"/>
</dbReference>
<keyword evidence="1" id="KW-0677">Repeat</keyword>
<dbReference type="Pfam" id="PF25023">
    <property type="entry name" value="TEN_YD-shell"/>
    <property type="match status" value="1"/>
</dbReference>
<dbReference type="RefSeq" id="WP_261955123.1">
    <property type="nucleotide sequence ID" value="NZ_AP026073.1"/>
</dbReference>
<evidence type="ECO:0000313" key="5">
    <source>
        <dbReference type="Proteomes" id="UP001059597"/>
    </source>
</evidence>
<evidence type="ECO:0000259" key="3">
    <source>
        <dbReference type="Pfam" id="PF25023"/>
    </source>
</evidence>
<dbReference type="InterPro" id="IPR056823">
    <property type="entry name" value="TEN-like_YD-shell"/>
</dbReference>
<reference evidence="4" key="1">
    <citation type="submission" date="2022-06" db="EMBL/GenBank/DDBJ databases">
        <title>Complete genome sequence of Streptomyces nigrescens HEK616.</title>
        <authorList>
            <person name="Asamizu S."/>
            <person name="Onaka H."/>
        </authorList>
    </citation>
    <scope>NUCLEOTIDE SEQUENCE</scope>
    <source>
        <strain evidence="4">HEK616</strain>
    </source>
</reference>
<sequence>MTWPKAQTATVSLQADGKAVPSFAAAGTLPLKARSLSGARTSEPTGPQRLDIQVLDRNATKALGMEGVVLAVRGKGGSAGKVEVELDYSGFRHAYGGDWASRLTLRRLPACALTTKASHPCGPAIPLDTHNDVPAGKLSGALSLKPARTAPSGKALLAHTPTSAKAPQGLTAASNDVTLLAATAAPAGASGDFKATALSPSGTWTAGGSSGAFSWSYDLDVPDVPGDLAPDLGLSYSSQSVDGRTAATNNQANWIGDGWSMEPGGIERRYTPCMDDDSGGNSTTKVGDLCWKTDNATLSLAGKSHELVKDDTENKDSDKPTVWHLKDDDGTKVEQLSNTERGNGDNNGEYWRVTTPDGTSYYYGYNRLPGWSDGKTETNSTWTVPVFGNHPGEPCHQTAFADSWCQQAWRWNLDYVVDPHGNAMAYYWDKETNYYGRNVSDTTGTSTATSYVRGGSLKRIEYGLRATAMYATNGAAATVTFGTSERCLDECTTFDATHAKNWPDVPFDQYCNEGDECKNRYSPSFWTRKRLTDITTHLLVGSAYKTVDAWKLTHQFPSTGDGSDPALWLASIQRTGHTADPAVTLPAVSFRGQQLANRVERVHEEIPPLVRYRIYGIDTESGGTIGVTYSQPGCTATSLPQPDSNITRCYPVMWSPPDSPGPNGEPYLDWFHSYVVTQVLESDNTAGAPIKQTAYSYPGGAAWAKDQDPFTKAKYRTYGDQRGYARVQERVGAGNDKTTLTETRYFRGINGSKVPDSEGNTTDDHEAFAGMPREEITYDGDSDKILKATVTTPWRSAPTATHARAGLPDLVAYMTDTKTTATREAITGGAWRRTRTDNTFDDYGQITTSSETGDTAKTGDERCTTTRYARNTQANILDLVAEAKTVAVDCDATPALPKDLVSVERSYYDGSTTLAAPPTKGDITRTDGQDAAGTGFLTTETRTYDAYGRVHTSTDATGATTTTDFTPATGATPLTTVTTNPLGHTETTQDDPARGTPLATIDANGKRTDATYDALGRLTKLWQPGWTKADHPGMPSTEYTYALSTTTPNVVTTKTLQYDASYHTTYNLYDGLLRERETQTPAPGGGRLIAETLYDTHGWTWKTYNPYYADGQPSATPVKAADNTVPHLTENTYDGSGRITAAISRRYGDETRRTTTTYGGDRTTVIPPKGATATTTLTDARGRTTELRQYTSSGMSDYQATTYTYDQHDKLASMTDPAGNTWTYTQDARGRQISAHDPDKGTTTTTYDNADRPTTVTDARGTTLTTGYDALGRRTTLKQGSTIRARWTYDTLAKGQLSSETRIEDGKEYTTSTGGYNDRYQPTSTTVTLPGQQGTTTDYTFKYGYNTYTGIQEWTLNPALGGLPSERVTTVLSDGNLPQKTTAGSQVLVNQTSHDPFSRPLRTEYGGTLGKKLYKTQSYDEHTGDLMRQTTDRDTAPQRIDDIAYTYDNAGNITGLTTTSGQDKTKTTDTQCFTMDALRRLTEAWTTTKDCTTAPSTTTVGGPAPYWRSYTYDAVGNRKKETQHQVSGTTAGQDVTRNSDFPDAKKDRPHAVTTVSTQGGPANGDVDKFTYDEAGNLRTRQEAGRNQTFTWDAEGRLAAVTEDGKDTSYLYDTEGDRLLTHNSDGSTTLYLPNGNELKTYDDGSTVGTRYYTHGEDTVAVRTSTGGLSYLFTDHQGTALTAVAATDQAITRRTQLPFGAPRTAQPTSWPGTHGFVDGTQEGTGLTHIGAREYDPALGTFLSVDPLLDPDDPQQSNAYAYANNTPVTASDPDGQQFQDRETGLGYGNSTAHRNWYRDQGYTDRYGHPTRKYKRFISSYNKTWRSYYSSSWYRDYVSTGKDAGYGKPKPKPAPPKPKPWWEKAWNSASGWVSDHWDDIKTVATVAGFVTCLAASAGLCAGAGVAVATLKFAGDGMKTGNFDVKSYSKDLAWTLVGGGTAAAFGRAFGGAKSWSEAYWGSPLTRTSRMYKTKIPGVAGVGGGRKTWTIDKTFRGPINWKQAYGNMSINGAFNVGFCGADASSAGNLLNVVASSVPKFC</sequence>
<keyword evidence="5" id="KW-1185">Reference proteome</keyword>
<feature type="region of interest" description="Disordered" evidence="2">
    <location>
        <begin position="308"/>
        <end position="350"/>
    </location>
</feature>
<feature type="compositionally biased region" description="Polar residues" evidence="2">
    <location>
        <begin position="1241"/>
        <end position="1252"/>
    </location>
</feature>
<feature type="region of interest" description="Disordered" evidence="2">
    <location>
        <begin position="912"/>
        <end position="933"/>
    </location>
</feature>
<dbReference type="InterPro" id="IPR031325">
    <property type="entry name" value="RHS_repeat"/>
</dbReference>
<dbReference type="NCBIfam" id="TIGR03696">
    <property type="entry name" value="Rhs_assc_core"/>
    <property type="match status" value="1"/>
</dbReference>
<feature type="domain" description="Teneurin-like YD-shell" evidence="3">
    <location>
        <begin position="1556"/>
        <end position="1765"/>
    </location>
</feature>